<dbReference type="InterPro" id="IPR018247">
    <property type="entry name" value="EF_Hand_1_Ca_BS"/>
</dbReference>
<dbReference type="CDD" id="cd00051">
    <property type="entry name" value="EFh"/>
    <property type="match status" value="1"/>
</dbReference>
<dbReference type="PROSITE" id="PS50222">
    <property type="entry name" value="EF_HAND_2"/>
    <property type="match status" value="2"/>
</dbReference>
<dbReference type="Pfam" id="PF13833">
    <property type="entry name" value="EF-hand_8"/>
    <property type="match status" value="1"/>
</dbReference>
<feature type="compositionally biased region" description="Basic and acidic residues" evidence="2">
    <location>
        <begin position="23"/>
        <end position="38"/>
    </location>
</feature>
<keyword evidence="1" id="KW-0106">Calcium</keyword>
<feature type="domain" description="EF-hand" evidence="3">
    <location>
        <begin position="513"/>
        <end position="548"/>
    </location>
</feature>
<dbReference type="OrthoDB" id="191686at2759"/>
<dbReference type="SUPFAM" id="SSF47473">
    <property type="entry name" value="EF-hand"/>
    <property type="match status" value="1"/>
</dbReference>
<dbReference type="InParanoid" id="A0A2R5GB34"/>
<evidence type="ECO:0000313" key="5">
    <source>
        <dbReference type="Proteomes" id="UP000241890"/>
    </source>
</evidence>
<evidence type="ECO:0000256" key="1">
    <source>
        <dbReference type="ARBA" id="ARBA00022837"/>
    </source>
</evidence>
<organism evidence="4 5">
    <name type="scientific">Hondaea fermentalgiana</name>
    <dbReference type="NCBI Taxonomy" id="2315210"/>
    <lineage>
        <taxon>Eukaryota</taxon>
        <taxon>Sar</taxon>
        <taxon>Stramenopiles</taxon>
        <taxon>Bigyra</taxon>
        <taxon>Labyrinthulomycetes</taxon>
        <taxon>Thraustochytrida</taxon>
        <taxon>Thraustochytriidae</taxon>
        <taxon>Hondaea</taxon>
    </lineage>
</organism>
<dbReference type="PROSITE" id="PS00018">
    <property type="entry name" value="EF_HAND_1"/>
    <property type="match status" value="2"/>
</dbReference>
<proteinExistence type="predicted"/>
<sequence length="555" mass="62103">MHRDVADLIQESYASLDDIFAPRPREEPGGPATHDDGNMDWDRAVLMMSEALREGDLRPAFVQALIRIRKRQEVLAQNAPHRTKEDENEEEGEEVGAGEKFGASNLRDERSTCPEERVAFNKAGNSVGSVRASSSRRWRSLRRQSKEMGGLWGSADKSRVSVLDTKNEEAIESPKERERRVLQRRKKALENFSSGANLGIVNLIAVLDALTRSMRGISTVEPGQQLLSIRQRRAVALRLVDFRQLLFQLSRAVTCSVRERVALFFKLYGHNNEISIDGLCALLYLGDRVVASSLQDAERFIRSLDQDGDDSITLEEFQHAIEKNPFTLESIVRTHAEAQDVSIEQQHSLRAFVHRTSLSWAGMCTLWERLHAKLAIISKAGEEGNEEADVEDADALADVQEKEKEAVQTRLLMTKERFEAHLCAHLRPPEPEDPQLVSEVSAAFVGRVRPNAVDVRAFVSALGGTLGELNVGISDCLHKAKLYFALHNLDNDGVLTRDEIYQMLFTSNSALGRKILKAAALLRTMDQDGNGTISQDEFWNASKRNATFLSSFQAL</sequence>
<dbReference type="EMBL" id="BEYU01000032">
    <property type="protein sequence ID" value="GBG27549.1"/>
    <property type="molecule type" value="Genomic_DNA"/>
</dbReference>
<feature type="region of interest" description="Disordered" evidence="2">
    <location>
        <begin position="16"/>
        <end position="38"/>
    </location>
</feature>
<dbReference type="GO" id="GO:0005509">
    <property type="term" value="F:calcium ion binding"/>
    <property type="evidence" value="ECO:0007669"/>
    <property type="project" value="InterPro"/>
</dbReference>
<reference evidence="4 5" key="1">
    <citation type="submission" date="2017-12" db="EMBL/GenBank/DDBJ databases">
        <title>Sequencing, de novo assembly and annotation of complete genome of a new Thraustochytrid species, strain FCC1311.</title>
        <authorList>
            <person name="Sedici K."/>
            <person name="Godart F."/>
            <person name="Aiese Cigliano R."/>
            <person name="Sanseverino W."/>
            <person name="Barakat M."/>
            <person name="Ortet P."/>
            <person name="Marechal E."/>
            <person name="Cagnac O."/>
            <person name="Amato A."/>
        </authorList>
    </citation>
    <scope>NUCLEOTIDE SEQUENCE [LARGE SCALE GENOMIC DNA]</scope>
</reference>
<evidence type="ECO:0000313" key="4">
    <source>
        <dbReference type="EMBL" id="GBG27549.1"/>
    </source>
</evidence>
<feature type="domain" description="EF-hand" evidence="3">
    <location>
        <begin position="292"/>
        <end position="327"/>
    </location>
</feature>
<evidence type="ECO:0000256" key="2">
    <source>
        <dbReference type="SAM" id="MobiDB-lite"/>
    </source>
</evidence>
<dbReference type="InterPro" id="IPR011992">
    <property type="entry name" value="EF-hand-dom_pair"/>
</dbReference>
<gene>
    <name evidence="4" type="ORF">FCC1311_037722</name>
</gene>
<dbReference type="AlphaFoldDB" id="A0A2R5GB34"/>
<dbReference type="Gene3D" id="1.10.238.10">
    <property type="entry name" value="EF-hand"/>
    <property type="match status" value="2"/>
</dbReference>
<comment type="caution">
    <text evidence="4">The sequence shown here is derived from an EMBL/GenBank/DDBJ whole genome shotgun (WGS) entry which is preliminary data.</text>
</comment>
<feature type="region of interest" description="Disordered" evidence="2">
    <location>
        <begin position="77"/>
        <end position="113"/>
    </location>
</feature>
<dbReference type="SMART" id="SM00054">
    <property type="entry name" value="EFh"/>
    <property type="match status" value="3"/>
</dbReference>
<accession>A0A2R5GB34</accession>
<dbReference type="Proteomes" id="UP000241890">
    <property type="component" value="Unassembled WGS sequence"/>
</dbReference>
<protein>
    <submittedName>
        <fullName evidence="4">Calcium-binding protein NCS-1</fullName>
    </submittedName>
</protein>
<dbReference type="InterPro" id="IPR002048">
    <property type="entry name" value="EF_hand_dom"/>
</dbReference>
<evidence type="ECO:0000259" key="3">
    <source>
        <dbReference type="PROSITE" id="PS50222"/>
    </source>
</evidence>
<name>A0A2R5GB34_9STRA</name>
<keyword evidence="5" id="KW-1185">Reference proteome</keyword>
<feature type="compositionally biased region" description="Acidic residues" evidence="2">
    <location>
        <begin position="86"/>
        <end position="96"/>
    </location>
</feature>